<dbReference type="Gene3D" id="3.30.1300.10">
    <property type="entry name" value="Pantoate-beta-alanine ligase, C-terminal domain"/>
    <property type="match status" value="1"/>
</dbReference>
<feature type="binding site" evidence="13">
    <location>
        <begin position="190"/>
        <end position="193"/>
    </location>
    <ligand>
        <name>ATP</name>
        <dbReference type="ChEBI" id="CHEBI:30616"/>
    </ligand>
</feature>
<dbReference type="InterPro" id="IPR004821">
    <property type="entry name" value="Cyt_trans-like"/>
</dbReference>
<gene>
    <name evidence="13 14" type="primary">panC</name>
    <name evidence="14" type="ORF">KJ970_01720</name>
</gene>
<feature type="binding site" evidence="13">
    <location>
        <position position="67"/>
    </location>
    <ligand>
        <name>(R)-pantoate</name>
        <dbReference type="ChEBI" id="CHEBI:15980"/>
    </ligand>
</feature>
<organism evidence="14 15">
    <name type="scientific">Eiseniibacteriota bacterium</name>
    <dbReference type="NCBI Taxonomy" id="2212470"/>
    <lineage>
        <taxon>Bacteria</taxon>
        <taxon>Candidatus Eiseniibacteriota</taxon>
    </lineage>
</organism>
<protein>
    <recommendedName>
        <fullName evidence="5 13">Pantothenate synthetase</fullName>
        <shortName evidence="13">PS</shortName>
        <ecNumber evidence="4 13">6.3.2.1</ecNumber>
    </recommendedName>
    <alternativeName>
        <fullName evidence="13">Pantoate--beta-alanine ligase</fullName>
    </alternativeName>
    <alternativeName>
        <fullName evidence="13">Pantoate-activating enzyme</fullName>
    </alternativeName>
</protein>
<dbReference type="InterPro" id="IPR003721">
    <property type="entry name" value="Pantoate_ligase"/>
</dbReference>
<comment type="similarity">
    <text evidence="3 13">Belongs to the pantothenate synthetase family.</text>
</comment>
<feature type="active site" description="Proton donor" evidence="13">
    <location>
        <position position="43"/>
    </location>
</feature>
<dbReference type="NCBIfam" id="TIGR00018">
    <property type="entry name" value="panC"/>
    <property type="match status" value="1"/>
</dbReference>
<feature type="binding site" evidence="13">
    <location>
        <position position="159"/>
    </location>
    <ligand>
        <name>(R)-pantoate</name>
        <dbReference type="ChEBI" id="CHEBI:15980"/>
    </ligand>
</feature>
<keyword evidence="9 13" id="KW-0547">Nucleotide-binding</keyword>
<evidence type="ECO:0000256" key="7">
    <source>
        <dbReference type="ARBA" id="ARBA00022598"/>
    </source>
</evidence>
<feature type="binding site" evidence="13">
    <location>
        <begin position="153"/>
        <end position="156"/>
    </location>
    <ligand>
        <name>ATP</name>
        <dbReference type="ChEBI" id="CHEBI:30616"/>
    </ligand>
</feature>
<dbReference type="GO" id="GO:0005524">
    <property type="term" value="F:ATP binding"/>
    <property type="evidence" value="ECO:0007669"/>
    <property type="project" value="UniProtKB-KW"/>
</dbReference>
<name>A0A948RVA4_UNCEI</name>
<evidence type="ECO:0000256" key="13">
    <source>
        <dbReference type="HAMAP-Rule" id="MF_00158"/>
    </source>
</evidence>
<dbReference type="EC" id="6.3.2.1" evidence="4 13"/>
<dbReference type="PANTHER" id="PTHR21299:SF1">
    <property type="entry name" value="PANTOATE--BETA-ALANINE LIGASE"/>
    <property type="match status" value="1"/>
</dbReference>
<keyword evidence="8 13" id="KW-0566">Pantothenate biosynthesis</keyword>
<dbReference type="InterPro" id="IPR042176">
    <property type="entry name" value="Pantoate_ligase_C"/>
</dbReference>
<comment type="catalytic activity">
    <reaction evidence="11 13">
        <text>(R)-pantoate + beta-alanine + ATP = (R)-pantothenate + AMP + diphosphate + H(+)</text>
        <dbReference type="Rhea" id="RHEA:10912"/>
        <dbReference type="ChEBI" id="CHEBI:15378"/>
        <dbReference type="ChEBI" id="CHEBI:15980"/>
        <dbReference type="ChEBI" id="CHEBI:29032"/>
        <dbReference type="ChEBI" id="CHEBI:30616"/>
        <dbReference type="ChEBI" id="CHEBI:33019"/>
        <dbReference type="ChEBI" id="CHEBI:57966"/>
        <dbReference type="ChEBI" id="CHEBI:456215"/>
        <dbReference type="EC" id="6.3.2.1"/>
    </reaction>
</comment>
<sequence length="302" mass="33897">MPASKKTRRFQAPQSMKKYCRNLQKQGRSIGFVPTMGYFHDGHIAIIRKARQQNDEIVVSIFVNPMQFGPHEDCDRYPRDLPRDMDICRDEGVGAVFIPETKDLYPDGFSTKVSVGRLGELLCGKSRPGHFDGVATVVLKLLEIVRPDRFYLGQKDAQQALIITRMVDDFNLDSKLTIVPTVREKDGLALSSRNAYLSEEERRQAPVLSRALRAVQKKMLVGGETGVEAIETLMKEMIESEPLARLDYARAVDHESLEGMDPLRGRILLAVAAYFGEARLIDNLPVTVPGRMATERHRQGGA</sequence>
<evidence type="ECO:0000256" key="5">
    <source>
        <dbReference type="ARBA" id="ARBA00014155"/>
    </source>
</evidence>
<evidence type="ECO:0000256" key="1">
    <source>
        <dbReference type="ARBA" id="ARBA00004496"/>
    </source>
</evidence>
<accession>A0A948RVA4</accession>
<reference evidence="14" key="1">
    <citation type="submission" date="2021-05" db="EMBL/GenBank/DDBJ databases">
        <title>Energy efficiency and biological interactions define the core microbiome of deep oligotrophic groundwater.</title>
        <authorList>
            <person name="Mehrshad M."/>
            <person name="Lopez-Fernandez M."/>
            <person name="Bell E."/>
            <person name="Bernier-Latmani R."/>
            <person name="Bertilsson S."/>
            <person name="Dopson M."/>
        </authorList>
    </citation>
    <scope>NUCLEOTIDE SEQUENCE</scope>
    <source>
        <strain evidence="14">Modern_marine.mb.64</strain>
    </source>
</reference>
<dbReference type="FunFam" id="3.30.1300.10:FF:000001">
    <property type="entry name" value="Pantothenate synthetase"/>
    <property type="match status" value="1"/>
</dbReference>
<evidence type="ECO:0000256" key="6">
    <source>
        <dbReference type="ARBA" id="ARBA00022490"/>
    </source>
</evidence>
<dbReference type="Pfam" id="PF02569">
    <property type="entry name" value="Pantoate_ligase"/>
    <property type="match status" value="1"/>
</dbReference>
<dbReference type="CDD" id="cd00560">
    <property type="entry name" value="PanC"/>
    <property type="match status" value="1"/>
</dbReference>
<proteinExistence type="inferred from homology"/>
<dbReference type="Proteomes" id="UP000777784">
    <property type="component" value="Unassembled WGS sequence"/>
</dbReference>
<feature type="binding site" evidence="13">
    <location>
        <begin position="36"/>
        <end position="43"/>
    </location>
    <ligand>
        <name>ATP</name>
        <dbReference type="ChEBI" id="CHEBI:30616"/>
    </ligand>
</feature>
<evidence type="ECO:0000256" key="2">
    <source>
        <dbReference type="ARBA" id="ARBA00004990"/>
    </source>
</evidence>
<comment type="miscellaneous">
    <text evidence="13">The reaction proceeds by a bi uni uni bi ping pong mechanism.</text>
</comment>
<evidence type="ECO:0000256" key="10">
    <source>
        <dbReference type="ARBA" id="ARBA00022840"/>
    </source>
</evidence>
<feature type="binding site" evidence="13">
    <location>
        <position position="67"/>
    </location>
    <ligand>
        <name>beta-alanine</name>
        <dbReference type="ChEBI" id="CHEBI:57966"/>
    </ligand>
</feature>
<keyword evidence="6 13" id="KW-0963">Cytoplasm</keyword>
<keyword evidence="10 13" id="KW-0067">ATP-binding</keyword>
<dbReference type="FunFam" id="3.40.50.620:FF:000114">
    <property type="entry name" value="Pantothenate synthetase"/>
    <property type="match status" value="1"/>
</dbReference>
<feature type="binding site" evidence="13">
    <location>
        <position position="182"/>
    </location>
    <ligand>
        <name>ATP</name>
        <dbReference type="ChEBI" id="CHEBI:30616"/>
    </ligand>
</feature>
<dbReference type="AlphaFoldDB" id="A0A948RVA4"/>
<dbReference type="EMBL" id="JAHJDP010000012">
    <property type="protein sequence ID" value="MBU2689622.1"/>
    <property type="molecule type" value="Genomic_DNA"/>
</dbReference>
<evidence type="ECO:0000256" key="8">
    <source>
        <dbReference type="ARBA" id="ARBA00022655"/>
    </source>
</evidence>
<evidence type="ECO:0000313" key="14">
    <source>
        <dbReference type="EMBL" id="MBU2689622.1"/>
    </source>
</evidence>
<evidence type="ECO:0000256" key="3">
    <source>
        <dbReference type="ARBA" id="ARBA00009256"/>
    </source>
</evidence>
<comment type="caution">
    <text evidence="14">The sequence shown here is derived from an EMBL/GenBank/DDBJ whole genome shotgun (WGS) entry which is preliminary data.</text>
</comment>
<comment type="subcellular location">
    <subcellularLocation>
        <location evidence="1 13">Cytoplasm</location>
    </subcellularLocation>
</comment>
<keyword evidence="7 13" id="KW-0436">Ligase</keyword>
<dbReference type="HAMAP" id="MF_00158">
    <property type="entry name" value="PanC"/>
    <property type="match status" value="1"/>
</dbReference>
<dbReference type="InterPro" id="IPR014729">
    <property type="entry name" value="Rossmann-like_a/b/a_fold"/>
</dbReference>
<dbReference type="GO" id="GO:0004592">
    <property type="term" value="F:pantoate-beta-alanine ligase activity"/>
    <property type="evidence" value="ECO:0007669"/>
    <property type="project" value="UniProtKB-UniRule"/>
</dbReference>
<dbReference type="GO" id="GO:0005829">
    <property type="term" value="C:cytosol"/>
    <property type="evidence" value="ECO:0007669"/>
    <property type="project" value="TreeGrafter"/>
</dbReference>
<dbReference type="GO" id="GO:0015940">
    <property type="term" value="P:pantothenate biosynthetic process"/>
    <property type="evidence" value="ECO:0007669"/>
    <property type="project" value="UniProtKB-UniRule"/>
</dbReference>
<dbReference type="SUPFAM" id="SSF52374">
    <property type="entry name" value="Nucleotidylyl transferase"/>
    <property type="match status" value="1"/>
</dbReference>
<evidence type="ECO:0000256" key="12">
    <source>
        <dbReference type="ARBA" id="ARBA00055042"/>
    </source>
</evidence>
<evidence type="ECO:0000313" key="15">
    <source>
        <dbReference type="Proteomes" id="UP000777784"/>
    </source>
</evidence>
<comment type="pathway">
    <text evidence="2 13">Cofactor biosynthesis; (R)-pantothenate biosynthesis; (R)-pantothenate from (R)-pantoate and beta-alanine: step 1/1.</text>
</comment>
<evidence type="ECO:0000256" key="11">
    <source>
        <dbReference type="ARBA" id="ARBA00048258"/>
    </source>
</evidence>
<evidence type="ECO:0000256" key="4">
    <source>
        <dbReference type="ARBA" id="ARBA00012219"/>
    </source>
</evidence>
<dbReference type="NCBIfam" id="TIGR00125">
    <property type="entry name" value="cyt_tran_rel"/>
    <property type="match status" value="1"/>
</dbReference>
<comment type="subunit">
    <text evidence="13">Homodimer.</text>
</comment>
<dbReference type="Gene3D" id="3.40.50.620">
    <property type="entry name" value="HUPs"/>
    <property type="match status" value="1"/>
</dbReference>
<comment type="function">
    <text evidence="12 13">Catalyzes the condensation of pantoate with beta-alanine in an ATP-dependent reaction via a pantoyl-adenylate intermediate.</text>
</comment>
<evidence type="ECO:0000256" key="9">
    <source>
        <dbReference type="ARBA" id="ARBA00022741"/>
    </source>
</evidence>
<dbReference type="PANTHER" id="PTHR21299">
    <property type="entry name" value="CYTIDYLATE KINASE/PANTOATE-BETA-ALANINE LIGASE"/>
    <property type="match status" value="1"/>
</dbReference>